<dbReference type="AlphaFoldDB" id="A0A3P7L6U5"/>
<organism evidence="3 4">
    <name type="scientific">Dibothriocephalus latus</name>
    <name type="common">Fish tapeworm</name>
    <name type="synonym">Diphyllobothrium latum</name>
    <dbReference type="NCBI Taxonomy" id="60516"/>
    <lineage>
        <taxon>Eukaryota</taxon>
        <taxon>Metazoa</taxon>
        <taxon>Spiralia</taxon>
        <taxon>Lophotrochozoa</taxon>
        <taxon>Platyhelminthes</taxon>
        <taxon>Cestoda</taxon>
        <taxon>Eucestoda</taxon>
        <taxon>Diphyllobothriidea</taxon>
        <taxon>Diphyllobothriidae</taxon>
        <taxon>Dibothriocephalus</taxon>
    </lineage>
</organism>
<feature type="transmembrane region" description="Helical" evidence="2">
    <location>
        <begin position="137"/>
        <end position="156"/>
    </location>
</feature>
<feature type="region of interest" description="Disordered" evidence="1">
    <location>
        <begin position="228"/>
        <end position="277"/>
    </location>
</feature>
<evidence type="ECO:0000256" key="2">
    <source>
        <dbReference type="SAM" id="Phobius"/>
    </source>
</evidence>
<evidence type="ECO:0000313" key="3">
    <source>
        <dbReference type="EMBL" id="VDN12234.1"/>
    </source>
</evidence>
<feature type="transmembrane region" description="Helical" evidence="2">
    <location>
        <begin position="168"/>
        <end position="189"/>
    </location>
</feature>
<keyword evidence="2" id="KW-0472">Membrane</keyword>
<feature type="transmembrane region" description="Helical" evidence="2">
    <location>
        <begin position="109"/>
        <end position="130"/>
    </location>
</feature>
<dbReference type="EMBL" id="UYRU01053397">
    <property type="protein sequence ID" value="VDN12234.1"/>
    <property type="molecule type" value="Genomic_DNA"/>
</dbReference>
<evidence type="ECO:0000313" key="4">
    <source>
        <dbReference type="Proteomes" id="UP000281553"/>
    </source>
</evidence>
<evidence type="ECO:0000256" key="1">
    <source>
        <dbReference type="SAM" id="MobiDB-lite"/>
    </source>
</evidence>
<name>A0A3P7L6U5_DIBLA</name>
<dbReference type="OrthoDB" id="6265519at2759"/>
<feature type="transmembrane region" description="Helical" evidence="2">
    <location>
        <begin position="58"/>
        <end position="78"/>
    </location>
</feature>
<keyword evidence="4" id="KW-1185">Reference proteome</keyword>
<sequence>MDNGGTFDIVEERGGFTRELGAVVLVKFGYQKVGSACFIAEYLVANLGHLLRQRATKIAILVTRTAGALICVISAGMLKHFTKAYYVYQHKPANLLLELWSYSKDRATWIGSFGIGLGLGITASSGLSVCNRLGKNLHLAGLIGQMFLPAVAGYISERMFYKNASQTLGRTSLILSVLLFFSLVVDLVLRLIRHFSWWKNFTDFFRFMPVKKPAAKVTASAKKRFSSANVGSLEAPAGGQQSEPAGPSLREVNFSSPSSAARRPTLQVTVASHPGSD</sequence>
<keyword evidence="2" id="KW-1133">Transmembrane helix</keyword>
<keyword evidence="2" id="KW-0812">Transmembrane</keyword>
<gene>
    <name evidence="3" type="ORF">DILT_LOCUS8065</name>
</gene>
<proteinExistence type="predicted"/>
<reference evidence="3 4" key="1">
    <citation type="submission" date="2018-11" db="EMBL/GenBank/DDBJ databases">
        <authorList>
            <consortium name="Pathogen Informatics"/>
        </authorList>
    </citation>
    <scope>NUCLEOTIDE SEQUENCE [LARGE SCALE GENOMIC DNA]</scope>
</reference>
<accession>A0A3P7L6U5</accession>
<dbReference type="Proteomes" id="UP000281553">
    <property type="component" value="Unassembled WGS sequence"/>
</dbReference>
<protein>
    <submittedName>
        <fullName evidence="3">Uncharacterized protein</fullName>
    </submittedName>
</protein>